<gene>
    <name evidence="1" type="ORF">M011DRAFT_525295</name>
</gene>
<reference evidence="1" key="1">
    <citation type="journal article" date="2020" name="Stud. Mycol.">
        <title>101 Dothideomycetes genomes: a test case for predicting lifestyles and emergence of pathogens.</title>
        <authorList>
            <person name="Haridas S."/>
            <person name="Albert R."/>
            <person name="Binder M."/>
            <person name="Bloem J."/>
            <person name="Labutti K."/>
            <person name="Salamov A."/>
            <person name="Andreopoulos B."/>
            <person name="Baker S."/>
            <person name="Barry K."/>
            <person name="Bills G."/>
            <person name="Bluhm B."/>
            <person name="Cannon C."/>
            <person name="Castanera R."/>
            <person name="Culley D."/>
            <person name="Daum C."/>
            <person name="Ezra D."/>
            <person name="Gonzalez J."/>
            <person name="Henrissat B."/>
            <person name="Kuo A."/>
            <person name="Liang C."/>
            <person name="Lipzen A."/>
            <person name="Lutzoni F."/>
            <person name="Magnuson J."/>
            <person name="Mondo S."/>
            <person name="Nolan M."/>
            <person name="Ohm R."/>
            <person name="Pangilinan J."/>
            <person name="Park H.-J."/>
            <person name="Ramirez L."/>
            <person name="Alfaro M."/>
            <person name="Sun H."/>
            <person name="Tritt A."/>
            <person name="Yoshinaga Y."/>
            <person name="Zwiers L.-H."/>
            <person name="Turgeon B."/>
            <person name="Goodwin S."/>
            <person name="Spatafora J."/>
            <person name="Crous P."/>
            <person name="Grigoriev I."/>
        </authorList>
    </citation>
    <scope>NUCLEOTIDE SEQUENCE</scope>
    <source>
        <strain evidence="1">CBS 119925</strain>
    </source>
</reference>
<dbReference type="EMBL" id="MU006568">
    <property type="protein sequence ID" value="KAF2748783.1"/>
    <property type="molecule type" value="Genomic_DNA"/>
</dbReference>
<evidence type="ECO:0000313" key="1">
    <source>
        <dbReference type="EMBL" id="KAF2748783.1"/>
    </source>
</evidence>
<dbReference type="Proteomes" id="UP000799440">
    <property type="component" value="Unassembled WGS sequence"/>
</dbReference>
<dbReference type="AlphaFoldDB" id="A0A6A6VEY1"/>
<organism evidence="1 2">
    <name type="scientific">Sporormia fimetaria CBS 119925</name>
    <dbReference type="NCBI Taxonomy" id="1340428"/>
    <lineage>
        <taxon>Eukaryota</taxon>
        <taxon>Fungi</taxon>
        <taxon>Dikarya</taxon>
        <taxon>Ascomycota</taxon>
        <taxon>Pezizomycotina</taxon>
        <taxon>Dothideomycetes</taxon>
        <taxon>Pleosporomycetidae</taxon>
        <taxon>Pleosporales</taxon>
        <taxon>Sporormiaceae</taxon>
        <taxon>Sporormia</taxon>
    </lineage>
</organism>
<sequence length="105" mass="12459">METIFIPLMLNFLGPLAPISWTRRYMPDCGSLRGLPAVVIGREEDVTWDCVCEMRYRDELHLQQQLARLNEPDVAERLEEEEEEEEERFCVREELRILIMEVFGD</sequence>
<protein>
    <submittedName>
        <fullName evidence="1">Uncharacterized protein</fullName>
    </submittedName>
</protein>
<proteinExistence type="predicted"/>
<keyword evidence="2" id="KW-1185">Reference proteome</keyword>
<dbReference type="OrthoDB" id="2519291at2759"/>
<name>A0A6A6VEY1_9PLEO</name>
<accession>A0A6A6VEY1</accession>
<evidence type="ECO:0000313" key="2">
    <source>
        <dbReference type="Proteomes" id="UP000799440"/>
    </source>
</evidence>